<keyword evidence="4" id="KW-0408">Iron</keyword>
<gene>
    <name evidence="8" type="ORF">SPSIL_006580</name>
</gene>
<evidence type="ECO:0000256" key="1">
    <source>
        <dbReference type="ARBA" id="ARBA00022485"/>
    </source>
</evidence>
<dbReference type="SUPFAM" id="SSF46548">
    <property type="entry name" value="alpha-helical ferredoxin"/>
    <property type="match status" value="2"/>
</dbReference>
<dbReference type="InterPro" id="IPR051460">
    <property type="entry name" value="HdrC_iron-sulfur_subunit"/>
</dbReference>
<evidence type="ECO:0000259" key="7">
    <source>
        <dbReference type="Pfam" id="PF14691"/>
    </source>
</evidence>
<evidence type="ECO:0000313" key="9">
    <source>
        <dbReference type="Proteomes" id="UP000216752"/>
    </source>
</evidence>
<dbReference type="Pfam" id="PF13450">
    <property type="entry name" value="NAD_binding_8"/>
    <property type="match status" value="1"/>
</dbReference>
<feature type="domain" description="Cysteine-rich" evidence="6">
    <location>
        <begin position="528"/>
        <end position="607"/>
    </location>
</feature>
<feature type="domain" description="Cysteine-rich" evidence="6">
    <location>
        <begin position="416"/>
        <end position="495"/>
    </location>
</feature>
<name>A0ABZ3IFY4_9FIRM</name>
<evidence type="ECO:0000256" key="3">
    <source>
        <dbReference type="ARBA" id="ARBA00023002"/>
    </source>
</evidence>
<dbReference type="Pfam" id="PF13534">
    <property type="entry name" value="Fer4_17"/>
    <property type="match status" value="1"/>
</dbReference>
<keyword evidence="2" id="KW-0479">Metal-binding</keyword>
<dbReference type="Gene3D" id="3.50.50.60">
    <property type="entry name" value="FAD/NAD(P)-binding domain"/>
    <property type="match status" value="1"/>
</dbReference>
<keyword evidence="5" id="KW-0411">Iron-sulfur</keyword>
<sequence length="751" mass="84438">MEIEDFKRYTESCFQGTNPPCMTACPLKVDVRAVVDKVQKGNFTTAYRLYRNQVLFPRIVSAICSQPCKALCVLKLANAEINMQYIEHACVEFTQDREPIDFNVPPKNYRIAIIGAGLSGMSCALKLASRRYDVTVYEKQDIPGGRLRELLPKEIYLADFQSEFKNVSYNLVTSKEIRDLDEIQADVIYVATGAGGETFGLQEEMDSNSLGTKKQGVFLGGSVIGANPLEAIEHGVRVSHSIEKYLKVGLMDGVPETYQKKTVNEKYYTLPVTTEVFPDNLQGETNRDQAIAEAKRCLKCDCSMCIDSCDLMQKFKRSPQRIVAEVMTTLRPVEKFSKRVASRLINTCNQCGLCKTVCSENIDMEDCLLQARRFLFKDGALPAAFHDFWLRDMEFANSDQAYALIPSENDAKSRYMFFPGCQLGASDPNYVLSAYGFLKEICNNTSLLVGCCGVPADWAGDEVLRNKVQGNILHQWYSMGEPTMIMACPTCLKTFAHYLPQIETVSLYDIMVKHALPQWKGRGAGKIVSVFDPCASRANGKMQESIRKLLNESGYKIEELAYHGEKARCCSFGGHIHAANLEQVKKIVNNRIQENDNIYVTYCSNCRDTFASEGKACSHILDLIFDIGSPERLAPDLSQRRRNRVALVNELTGKGIVEGGTVNKMKHISIEIPPELRKKMNDHLILEEDVLAVIVHCEETGNIMQNKTTGEFTAHLSQGVITYWVTYEKDESGYKLKKVYSHRMKIEESSQ</sequence>
<dbReference type="Pfam" id="PF02754">
    <property type="entry name" value="CCG"/>
    <property type="match status" value="2"/>
</dbReference>
<keyword evidence="3" id="KW-0560">Oxidoreductase</keyword>
<dbReference type="Pfam" id="PF14691">
    <property type="entry name" value="Fer4_20"/>
    <property type="match status" value="1"/>
</dbReference>
<dbReference type="Gene3D" id="1.10.1060.10">
    <property type="entry name" value="Alpha-helical ferredoxin"/>
    <property type="match status" value="2"/>
</dbReference>
<dbReference type="PANTHER" id="PTHR43255:SF1">
    <property type="entry name" value="IRON-SULFUR-BINDING OXIDOREDUCTASE FADF-RELATED"/>
    <property type="match status" value="1"/>
</dbReference>
<dbReference type="InterPro" id="IPR004017">
    <property type="entry name" value="Cys_rich_dom"/>
</dbReference>
<evidence type="ECO:0000259" key="6">
    <source>
        <dbReference type="Pfam" id="PF02754"/>
    </source>
</evidence>
<dbReference type="Proteomes" id="UP000216752">
    <property type="component" value="Chromosome"/>
</dbReference>
<proteinExistence type="predicted"/>
<evidence type="ECO:0000256" key="2">
    <source>
        <dbReference type="ARBA" id="ARBA00022723"/>
    </source>
</evidence>
<keyword evidence="1" id="KW-0004">4Fe-4S</keyword>
<organism evidence="8 9">
    <name type="scientific">Sporomusa silvacetica DSM 10669</name>
    <dbReference type="NCBI Taxonomy" id="1123289"/>
    <lineage>
        <taxon>Bacteria</taxon>
        <taxon>Bacillati</taxon>
        <taxon>Bacillota</taxon>
        <taxon>Negativicutes</taxon>
        <taxon>Selenomonadales</taxon>
        <taxon>Sporomusaceae</taxon>
        <taxon>Sporomusa</taxon>
    </lineage>
</organism>
<dbReference type="PRINTS" id="PR00419">
    <property type="entry name" value="ADXRDTASE"/>
</dbReference>
<evidence type="ECO:0008006" key="10">
    <source>
        <dbReference type="Google" id="ProtNLM"/>
    </source>
</evidence>
<dbReference type="PANTHER" id="PTHR43255">
    <property type="entry name" value="IRON-SULFUR-BINDING OXIDOREDUCTASE FADF-RELATED-RELATED"/>
    <property type="match status" value="1"/>
</dbReference>
<dbReference type="InterPro" id="IPR009051">
    <property type="entry name" value="Helical_ferredxn"/>
</dbReference>
<dbReference type="InterPro" id="IPR028261">
    <property type="entry name" value="DPD_II"/>
</dbReference>
<evidence type="ECO:0000256" key="4">
    <source>
        <dbReference type="ARBA" id="ARBA00023004"/>
    </source>
</evidence>
<dbReference type="InterPro" id="IPR036188">
    <property type="entry name" value="FAD/NAD-bd_sf"/>
</dbReference>
<reference evidence="8" key="1">
    <citation type="submission" date="2024-05" db="EMBL/GenBank/DDBJ databases">
        <title>Isolation and characterization of Sporomusa carbonis sp. nov., a carboxydotrophic hydrogenogen in the genus of Sporomusa isolated from a charcoal burning pile.</title>
        <authorList>
            <person name="Boeer T."/>
            <person name="Rosenbaum F."/>
            <person name="Eysell L."/>
            <person name="Mueller V."/>
            <person name="Daniel R."/>
            <person name="Poehlein A."/>
        </authorList>
    </citation>
    <scope>NUCLEOTIDE SEQUENCE [LARGE SCALE GENOMIC DNA]</scope>
    <source>
        <strain evidence="8">DSM 10669</strain>
    </source>
</reference>
<evidence type="ECO:0000256" key="5">
    <source>
        <dbReference type="ARBA" id="ARBA00023014"/>
    </source>
</evidence>
<dbReference type="NCBIfam" id="NF045663">
    <property type="entry name" value="diclust_near_Sec"/>
    <property type="match status" value="1"/>
</dbReference>
<accession>A0ABZ3IFY4</accession>
<dbReference type="RefSeq" id="WP_094605707.1">
    <property type="nucleotide sequence ID" value="NZ_CP155573.1"/>
</dbReference>
<keyword evidence="9" id="KW-1185">Reference proteome</keyword>
<evidence type="ECO:0000313" key="8">
    <source>
        <dbReference type="EMBL" id="XFO64556.1"/>
    </source>
</evidence>
<feature type="domain" description="Dihydroprymidine dehydrogenase" evidence="7">
    <location>
        <begin position="10"/>
        <end position="95"/>
    </location>
</feature>
<protein>
    <recommendedName>
        <fullName evidence="10">NADPH-Fe(3+) oxidoreductase subunit beta</fullName>
    </recommendedName>
</protein>
<dbReference type="SUPFAM" id="SSF51905">
    <property type="entry name" value="FAD/NAD(P)-binding domain"/>
    <property type="match status" value="1"/>
</dbReference>
<dbReference type="EMBL" id="CP155573">
    <property type="protein sequence ID" value="XFO64556.1"/>
    <property type="molecule type" value="Genomic_DNA"/>
</dbReference>